<evidence type="ECO:0000313" key="2">
    <source>
        <dbReference type="Proteomes" id="UP000271162"/>
    </source>
</evidence>
<name>A0A0N4YKM1_NIPBR</name>
<organism evidence="3">
    <name type="scientific">Nippostrongylus brasiliensis</name>
    <name type="common">Rat hookworm</name>
    <dbReference type="NCBI Taxonomy" id="27835"/>
    <lineage>
        <taxon>Eukaryota</taxon>
        <taxon>Metazoa</taxon>
        <taxon>Ecdysozoa</taxon>
        <taxon>Nematoda</taxon>
        <taxon>Chromadorea</taxon>
        <taxon>Rhabditida</taxon>
        <taxon>Rhabditina</taxon>
        <taxon>Rhabditomorpha</taxon>
        <taxon>Strongyloidea</taxon>
        <taxon>Heligmosomidae</taxon>
        <taxon>Nippostrongylus</taxon>
    </lineage>
</organism>
<gene>
    <name evidence="1" type="ORF">NBR_LOCUS17602</name>
</gene>
<evidence type="ECO:0000313" key="1">
    <source>
        <dbReference type="EMBL" id="VDL81259.1"/>
    </source>
</evidence>
<keyword evidence="2" id="KW-1185">Reference proteome</keyword>
<proteinExistence type="predicted"/>
<dbReference type="WBParaSite" id="NBR_0001760101-mRNA-1">
    <property type="protein sequence ID" value="NBR_0001760101-mRNA-1"/>
    <property type="gene ID" value="NBR_0001760101"/>
</dbReference>
<dbReference type="Proteomes" id="UP000271162">
    <property type="component" value="Unassembled WGS sequence"/>
</dbReference>
<sequence>MFEGGLISLCVVRGSAMAYWGSQTFARHIDLSRLQSEVQEVCAKLRDQDVQFKENCRRLAIQRSELQAAIDAAFAEYWRLEEATKDVYDRMLCMRQGHPKMSFVYDTTRSLLEKWGGSSHGTRDDRAEMEYSDERYTLKKELEGLTRLFTERERNNQRMLEVQRNIMLREQESYKDLVKVRYF</sequence>
<dbReference type="AlphaFoldDB" id="A0A0N4YKM1"/>
<reference evidence="3" key="1">
    <citation type="submission" date="2017-02" db="UniProtKB">
        <authorList>
            <consortium name="WormBaseParasite"/>
        </authorList>
    </citation>
    <scope>IDENTIFICATION</scope>
</reference>
<protein>
    <submittedName>
        <fullName evidence="1 3">Uncharacterized protein</fullName>
    </submittedName>
</protein>
<evidence type="ECO:0000313" key="3">
    <source>
        <dbReference type="WBParaSite" id="NBR_0001760101-mRNA-1"/>
    </source>
</evidence>
<accession>A0A0N4YKM1</accession>
<reference evidence="1 2" key="2">
    <citation type="submission" date="2018-11" db="EMBL/GenBank/DDBJ databases">
        <authorList>
            <consortium name="Pathogen Informatics"/>
        </authorList>
    </citation>
    <scope>NUCLEOTIDE SEQUENCE [LARGE SCALE GENOMIC DNA]</scope>
</reference>
<dbReference type="EMBL" id="UYSL01022860">
    <property type="protein sequence ID" value="VDL81259.1"/>
    <property type="molecule type" value="Genomic_DNA"/>
</dbReference>